<gene>
    <name evidence="2" type="ORF">MTP16_22810</name>
</gene>
<dbReference type="InterPro" id="IPR021448">
    <property type="entry name" value="DUF3098"/>
</dbReference>
<dbReference type="RefSeq" id="WP_243514446.1">
    <property type="nucleotide sequence ID" value="NZ_CP094534.1"/>
</dbReference>
<dbReference type="EMBL" id="CP094534">
    <property type="protein sequence ID" value="UOE33931.1"/>
    <property type="molecule type" value="Genomic_DNA"/>
</dbReference>
<dbReference type="Pfam" id="PF11297">
    <property type="entry name" value="DUF3098"/>
    <property type="match status" value="1"/>
</dbReference>
<keyword evidence="1" id="KW-0472">Membrane</keyword>
<accession>A0ABY4B8B4</accession>
<protein>
    <submittedName>
        <fullName evidence="2">DUF3098 domain-containing protein</fullName>
    </submittedName>
</protein>
<evidence type="ECO:0000313" key="2">
    <source>
        <dbReference type="EMBL" id="UOE33931.1"/>
    </source>
</evidence>
<organism evidence="2 3">
    <name type="scientific">Hymenobacter monticola</name>
    <dbReference type="NCBI Taxonomy" id="1705399"/>
    <lineage>
        <taxon>Bacteria</taxon>
        <taxon>Pseudomonadati</taxon>
        <taxon>Bacteroidota</taxon>
        <taxon>Cytophagia</taxon>
        <taxon>Cytophagales</taxon>
        <taxon>Hymenobacteraceae</taxon>
        <taxon>Hymenobacter</taxon>
    </lineage>
</organism>
<proteinExistence type="predicted"/>
<keyword evidence="3" id="KW-1185">Reference proteome</keyword>
<dbReference type="Proteomes" id="UP000831390">
    <property type="component" value="Chromosome"/>
</dbReference>
<evidence type="ECO:0000256" key="1">
    <source>
        <dbReference type="SAM" id="Phobius"/>
    </source>
</evidence>
<feature type="transmembrane region" description="Helical" evidence="1">
    <location>
        <begin position="20"/>
        <end position="37"/>
    </location>
</feature>
<name>A0ABY4B8B4_9BACT</name>
<evidence type="ECO:0000313" key="3">
    <source>
        <dbReference type="Proteomes" id="UP000831390"/>
    </source>
</evidence>
<keyword evidence="1" id="KW-1133">Transmembrane helix</keyword>
<feature type="transmembrane region" description="Helical" evidence="1">
    <location>
        <begin position="49"/>
        <end position="69"/>
    </location>
</feature>
<reference evidence="2 3" key="1">
    <citation type="submission" date="2022-03" db="EMBL/GenBank/DDBJ databases">
        <title>Hymenobactersp. isolated from the air.</title>
        <authorList>
            <person name="Won M."/>
            <person name="Kwon S.-W."/>
        </authorList>
    </citation>
    <scope>NUCLEOTIDE SEQUENCE [LARGE SCALE GENOMIC DNA]</scope>
    <source>
        <strain evidence="2 3">KACC 22596</strain>
    </source>
</reference>
<sequence>MQPIKPAPRFAFGPRNYRLMWIGLAVLAAGFITMMFGDKENYGEDFLGITLGPLLLFAGFCIEFAAILVRDPSLAVAPTPPAPTSVPGLSVDAATAANAPVAPVAPTAPAYKRL</sequence>
<keyword evidence="1" id="KW-0812">Transmembrane</keyword>